<dbReference type="GO" id="GO:0005687">
    <property type="term" value="C:U4 snRNP"/>
    <property type="evidence" value="ECO:0007669"/>
    <property type="project" value="UniProtKB-UniRule"/>
</dbReference>
<dbReference type="SUPFAM" id="SSF50182">
    <property type="entry name" value="Sm-like ribonucleoproteins"/>
    <property type="match status" value="1"/>
</dbReference>
<comment type="caution">
    <text evidence="12">The sequence shown here is derived from an EMBL/GenBank/DDBJ whole genome shotgun (WGS) entry which is preliminary data.</text>
</comment>
<keyword evidence="3 9" id="KW-0507">mRNA processing</keyword>
<evidence type="ECO:0000256" key="2">
    <source>
        <dbReference type="ARBA" id="ARBA00006850"/>
    </source>
</evidence>
<dbReference type="GO" id="GO:0046540">
    <property type="term" value="C:U4/U6 x U5 tri-snRNP complex"/>
    <property type="evidence" value="ECO:0007669"/>
    <property type="project" value="UniProtKB-UniRule"/>
</dbReference>
<dbReference type="EMBL" id="JAODUP010001094">
    <property type="protein sequence ID" value="KAK2141463.1"/>
    <property type="molecule type" value="Genomic_DNA"/>
</dbReference>
<keyword evidence="6 9" id="KW-0508">mRNA splicing</keyword>
<evidence type="ECO:0000256" key="1">
    <source>
        <dbReference type="ARBA" id="ARBA00004123"/>
    </source>
</evidence>
<dbReference type="SMART" id="SM00651">
    <property type="entry name" value="Sm"/>
    <property type="match status" value="1"/>
</dbReference>
<dbReference type="InterPro" id="IPR010920">
    <property type="entry name" value="LSM_dom_sf"/>
</dbReference>
<keyword evidence="4 9" id="KW-0747">Spliceosome</keyword>
<evidence type="ECO:0000256" key="7">
    <source>
        <dbReference type="ARBA" id="ARBA00023242"/>
    </source>
</evidence>
<feature type="transmembrane region" description="Helical" evidence="10">
    <location>
        <begin position="136"/>
        <end position="155"/>
    </location>
</feature>
<accession>A0AAD9IW66</accession>
<dbReference type="AlphaFoldDB" id="A0AAD9IW66"/>
<evidence type="ECO:0000256" key="3">
    <source>
        <dbReference type="ARBA" id="ARBA00022664"/>
    </source>
</evidence>
<evidence type="ECO:0000313" key="12">
    <source>
        <dbReference type="EMBL" id="KAK2141463.1"/>
    </source>
</evidence>
<dbReference type="Pfam" id="PF01423">
    <property type="entry name" value="LSM"/>
    <property type="match status" value="1"/>
</dbReference>
<organism evidence="12 13">
    <name type="scientific">Paralvinella palmiformis</name>
    <dbReference type="NCBI Taxonomy" id="53620"/>
    <lineage>
        <taxon>Eukaryota</taxon>
        <taxon>Metazoa</taxon>
        <taxon>Spiralia</taxon>
        <taxon>Lophotrochozoa</taxon>
        <taxon>Annelida</taxon>
        <taxon>Polychaeta</taxon>
        <taxon>Sedentaria</taxon>
        <taxon>Canalipalpata</taxon>
        <taxon>Terebellida</taxon>
        <taxon>Terebelliformia</taxon>
        <taxon>Alvinellidae</taxon>
        <taxon>Paralvinella</taxon>
    </lineage>
</organism>
<proteinExistence type="inferred from homology"/>
<keyword evidence="8 9" id="KW-0687">Ribonucleoprotein</keyword>
<reference evidence="12" key="1">
    <citation type="journal article" date="2023" name="Mol. Biol. Evol.">
        <title>Third-Generation Sequencing Reveals the Adaptive Role of the Epigenome in Three Deep-Sea Polychaetes.</title>
        <authorList>
            <person name="Perez M."/>
            <person name="Aroh O."/>
            <person name="Sun Y."/>
            <person name="Lan Y."/>
            <person name="Juniper S.K."/>
            <person name="Young C.R."/>
            <person name="Angers B."/>
            <person name="Qian P.Y."/>
        </authorList>
    </citation>
    <scope>NUCLEOTIDE SEQUENCE</scope>
    <source>
        <strain evidence="12">P08H-3</strain>
    </source>
</reference>
<dbReference type="InterPro" id="IPR001163">
    <property type="entry name" value="Sm_dom_euk/arc"/>
</dbReference>
<evidence type="ECO:0000313" key="13">
    <source>
        <dbReference type="Proteomes" id="UP001208570"/>
    </source>
</evidence>
<comment type="subcellular location">
    <subcellularLocation>
        <location evidence="1 9">Nucleus</location>
    </subcellularLocation>
</comment>
<sequence>MILCPRFTGLLMISKQLTSKSVDWFRNVLTTKISVSLLENRKLLTFTWDREGRLYHRYTATPGYPISTQSSEEQYQSRPKMVSIQSVPPTLHCYQRCNGEVFIALGVINILMVTAELILCGWVIFSEFEINFFYDFYFYLVSIPAVIFGIIVWLYEQTNLRVEGHIMGFDEYMNLVLDEAEQVHMKNQTRRSLGHILLKSDNITLIQ</sequence>
<dbReference type="PANTHER" id="PTHR11193">
    <property type="entry name" value="SMALL NUCLEAR RIBONUCLEOPROTEIN E"/>
    <property type="match status" value="1"/>
</dbReference>
<comment type="similarity">
    <text evidence="2 9">Belongs to the snRNP Sm proteins family.</text>
</comment>
<evidence type="ECO:0000259" key="11">
    <source>
        <dbReference type="SMART" id="SM00651"/>
    </source>
</evidence>
<dbReference type="GO" id="GO:0005685">
    <property type="term" value="C:U1 snRNP"/>
    <property type="evidence" value="ECO:0007669"/>
    <property type="project" value="UniProtKB-UniRule"/>
</dbReference>
<dbReference type="Proteomes" id="UP001208570">
    <property type="component" value="Unassembled WGS sequence"/>
</dbReference>
<keyword evidence="7 9" id="KW-0539">Nucleus</keyword>
<comment type="function">
    <text evidence="9">Plays a role in pre-mRNA splicing as a core component of the spliceosomal U1, U2, U4 and U5 small nuclear ribonucleoproteins (snRNPs), the building blocks of the spliceosome.</text>
</comment>
<dbReference type="InterPro" id="IPR027078">
    <property type="entry name" value="snRNP-E"/>
</dbReference>
<evidence type="ECO:0000256" key="4">
    <source>
        <dbReference type="ARBA" id="ARBA00022728"/>
    </source>
</evidence>
<dbReference type="GO" id="GO:0003723">
    <property type="term" value="F:RNA binding"/>
    <property type="evidence" value="ECO:0007669"/>
    <property type="project" value="UniProtKB-KW"/>
</dbReference>
<dbReference type="GO" id="GO:0005686">
    <property type="term" value="C:U2 snRNP"/>
    <property type="evidence" value="ECO:0007669"/>
    <property type="project" value="UniProtKB-UniRule"/>
</dbReference>
<gene>
    <name evidence="12" type="ORF">LSH36_1094g00024</name>
</gene>
<feature type="transmembrane region" description="Helical" evidence="10">
    <location>
        <begin position="101"/>
        <end position="124"/>
    </location>
</feature>
<dbReference type="GO" id="GO:0000387">
    <property type="term" value="P:spliceosomal snRNP assembly"/>
    <property type="evidence" value="ECO:0007669"/>
    <property type="project" value="UniProtKB-UniRule"/>
</dbReference>
<keyword evidence="13" id="KW-1185">Reference proteome</keyword>
<keyword evidence="10" id="KW-0812">Transmembrane</keyword>
<keyword evidence="10" id="KW-1133">Transmembrane helix</keyword>
<dbReference type="GO" id="GO:0005682">
    <property type="term" value="C:U5 snRNP"/>
    <property type="evidence" value="ECO:0007669"/>
    <property type="project" value="UniProtKB-UniRule"/>
</dbReference>
<keyword evidence="5 9" id="KW-0694">RNA-binding</keyword>
<keyword evidence="10" id="KW-0472">Membrane</keyword>
<evidence type="ECO:0000256" key="5">
    <source>
        <dbReference type="ARBA" id="ARBA00022884"/>
    </source>
</evidence>
<feature type="domain" description="Sm" evidence="11">
    <location>
        <begin position="142"/>
        <end position="207"/>
    </location>
</feature>
<dbReference type="GO" id="GO:0005681">
    <property type="term" value="C:spliceosomal complex"/>
    <property type="evidence" value="ECO:0007669"/>
    <property type="project" value="UniProtKB-KW"/>
</dbReference>
<protein>
    <recommendedName>
        <fullName evidence="9">Small nuclear ribonucleoprotein E</fullName>
        <shortName evidence="9">snRNP-E</shortName>
    </recommendedName>
    <alternativeName>
        <fullName evidence="9">Sm protein E</fullName>
    </alternativeName>
</protein>
<dbReference type="Gene3D" id="2.30.30.100">
    <property type="match status" value="1"/>
</dbReference>
<evidence type="ECO:0000256" key="10">
    <source>
        <dbReference type="SAM" id="Phobius"/>
    </source>
</evidence>
<evidence type="ECO:0000256" key="9">
    <source>
        <dbReference type="RuleBase" id="RU365053"/>
    </source>
</evidence>
<dbReference type="CDD" id="cd01718">
    <property type="entry name" value="Sm_E"/>
    <property type="match status" value="1"/>
</dbReference>
<evidence type="ECO:0000256" key="6">
    <source>
        <dbReference type="ARBA" id="ARBA00023187"/>
    </source>
</evidence>
<evidence type="ECO:0000256" key="8">
    <source>
        <dbReference type="ARBA" id="ARBA00023274"/>
    </source>
</evidence>
<name>A0AAD9IW66_9ANNE</name>